<accession>A0ACC1CLQ7</accession>
<evidence type="ECO:0000313" key="2">
    <source>
        <dbReference type="Proteomes" id="UP000824533"/>
    </source>
</evidence>
<protein>
    <submittedName>
        <fullName evidence="1">Uncharacterized protein</fullName>
    </submittedName>
</protein>
<organism evidence="1 2">
    <name type="scientific">Dendrolimus kikuchii</name>
    <dbReference type="NCBI Taxonomy" id="765133"/>
    <lineage>
        <taxon>Eukaryota</taxon>
        <taxon>Metazoa</taxon>
        <taxon>Ecdysozoa</taxon>
        <taxon>Arthropoda</taxon>
        <taxon>Hexapoda</taxon>
        <taxon>Insecta</taxon>
        <taxon>Pterygota</taxon>
        <taxon>Neoptera</taxon>
        <taxon>Endopterygota</taxon>
        <taxon>Lepidoptera</taxon>
        <taxon>Glossata</taxon>
        <taxon>Ditrysia</taxon>
        <taxon>Bombycoidea</taxon>
        <taxon>Lasiocampidae</taxon>
        <taxon>Dendrolimus</taxon>
    </lineage>
</organism>
<gene>
    <name evidence="1" type="ORF">K1T71_012380</name>
</gene>
<sequence length="155" mass="16454">MTSTPFNVGLNDSARLSSRVLRPPGGGHTDIFGGEPEPAPRGRRGAPQPAAVAQQEEPKPTNGTTPNGQEAQPEQKSPEPKSEPTPAPIPSPAKAAPEPPRAEPPKRVRVPPGGFSSGLCPIQDIDKKSHLRYHCLRNIVLKDSASRDIKNGQAE</sequence>
<comment type="caution">
    <text evidence="1">The sequence shown here is derived from an EMBL/GenBank/DDBJ whole genome shotgun (WGS) entry which is preliminary data.</text>
</comment>
<dbReference type="Proteomes" id="UP000824533">
    <property type="component" value="Linkage Group LG22"/>
</dbReference>
<evidence type="ECO:0000313" key="1">
    <source>
        <dbReference type="EMBL" id="KAJ0172407.1"/>
    </source>
</evidence>
<keyword evidence="2" id="KW-1185">Reference proteome</keyword>
<reference evidence="1 2" key="1">
    <citation type="journal article" date="2021" name="Front. Genet.">
        <title>Chromosome-Level Genome Assembly Reveals Significant Gene Expansion in the Toll and IMD Signaling Pathways of Dendrolimus kikuchii.</title>
        <authorList>
            <person name="Zhou J."/>
            <person name="Wu P."/>
            <person name="Xiong Z."/>
            <person name="Liu N."/>
            <person name="Zhao N."/>
            <person name="Ji M."/>
            <person name="Qiu Y."/>
            <person name="Yang B."/>
        </authorList>
    </citation>
    <scope>NUCLEOTIDE SEQUENCE [LARGE SCALE GENOMIC DNA]</scope>
    <source>
        <strain evidence="1">Ann1</strain>
    </source>
</reference>
<proteinExistence type="predicted"/>
<name>A0ACC1CLQ7_9NEOP</name>
<dbReference type="EMBL" id="CM034408">
    <property type="protein sequence ID" value="KAJ0172407.1"/>
    <property type="molecule type" value="Genomic_DNA"/>
</dbReference>